<dbReference type="Gene3D" id="3.60.21.10">
    <property type="match status" value="1"/>
</dbReference>
<sequence length="272" mass="30779">MTKTKKIITGLLIGLPLFIVTEGIRENRQLDVESIIITSNRVNDNPVKIAHISDLQFPRLRVSQTQLLNELEKEQPDVVFLTGDTIDRTESVETTEFFHFLTTLTSRYQTYVINGNHEETNPDYALWRQTIKASDAVYLENDVTNLTIKQTSFNLIGLSNRQTALPINQMHSIDPTIDTLILAHHPELFNHYIVSFNQPLAIFSGHAHGGQWRLPGTNGLLAPDQGFLPKLTSGLYIKNNSHLIVSRGLANSKFPLRLNNYPHLIFTTIKQA</sequence>
<dbReference type="SUPFAM" id="SSF56300">
    <property type="entry name" value="Metallo-dependent phosphatases"/>
    <property type="match status" value="1"/>
</dbReference>
<accession>A0A1J0A4Y8</accession>
<evidence type="ECO:0000259" key="1">
    <source>
        <dbReference type="Pfam" id="PF00149"/>
    </source>
</evidence>
<dbReference type="Proteomes" id="UP000191200">
    <property type="component" value="Chromosome"/>
</dbReference>
<dbReference type="RefSeq" id="WP_071456576.1">
    <property type="nucleotide sequence ID" value="NZ_CP017267.1"/>
</dbReference>
<dbReference type="InterPro" id="IPR029052">
    <property type="entry name" value="Metallo-depent_PP-like"/>
</dbReference>
<dbReference type="AlphaFoldDB" id="A0A1J0A4Y8"/>
<dbReference type="KEGG" id="vte:BHY08_03590"/>
<dbReference type="STRING" id="519472.BHY08_03590"/>
<dbReference type="PANTHER" id="PTHR31302:SF0">
    <property type="entry name" value="TRANSMEMBRANE PROTEIN WITH METALLOPHOSPHOESTERASE DOMAIN"/>
    <property type="match status" value="1"/>
</dbReference>
<reference evidence="2 3" key="1">
    <citation type="submission" date="2016-09" db="EMBL/GenBank/DDBJ databases">
        <title>Vagococcus teuberi sp. nov., isolated from the Malian artisanal sour milk fene.</title>
        <authorList>
            <person name="Wullschleger S."/>
            <person name="Seifert C."/>
            <person name="Baumgartner S."/>
            <person name="Lacroix C."/>
            <person name="Bonfoh B."/>
            <person name="Stevens M.J."/>
            <person name="Meile L."/>
        </authorList>
    </citation>
    <scope>NUCLEOTIDE SEQUENCE [LARGE SCALE GENOMIC DNA]</scope>
    <source>
        <strain evidence="2 3">DSM 21459</strain>
    </source>
</reference>
<evidence type="ECO:0000313" key="2">
    <source>
        <dbReference type="EMBL" id="APB30995.1"/>
    </source>
</evidence>
<feature type="domain" description="Calcineurin-like phosphoesterase" evidence="1">
    <location>
        <begin position="48"/>
        <end position="208"/>
    </location>
</feature>
<organism evidence="2 3">
    <name type="scientific">Vagococcus teuberi</name>
    <dbReference type="NCBI Taxonomy" id="519472"/>
    <lineage>
        <taxon>Bacteria</taxon>
        <taxon>Bacillati</taxon>
        <taxon>Bacillota</taxon>
        <taxon>Bacilli</taxon>
        <taxon>Lactobacillales</taxon>
        <taxon>Enterococcaceae</taxon>
        <taxon>Vagococcus</taxon>
    </lineage>
</organism>
<keyword evidence="3" id="KW-1185">Reference proteome</keyword>
<name>A0A1J0A4Y8_9ENTE</name>
<dbReference type="InterPro" id="IPR004843">
    <property type="entry name" value="Calcineurin-like_PHP"/>
</dbReference>
<dbReference type="OrthoDB" id="9780884at2"/>
<dbReference type="PANTHER" id="PTHR31302">
    <property type="entry name" value="TRANSMEMBRANE PROTEIN WITH METALLOPHOSPHOESTERASE DOMAIN-RELATED"/>
    <property type="match status" value="1"/>
</dbReference>
<dbReference type="Pfam" id="PF00149">
    <property type="entry name" value="Metallophos"/>
    <property type="match status" value="1"/>
</dbReference>
<dbReference type="EMBL" id="CP017267">
    <property type="protein sequence ID" value="APB30995.1"/>
    <property type="molecule type" value="Genomic_DNA"/>
</dbReference>
<dbReference type="InterPro" id="IPR051158">
    <property type="entry name" value="Metallophosphoesterase_sf"/>
</dbReference>
<gene>
    <name evidence="2" type="ORF">BHY08_03590</name>
</gene>
<evidence type="ECO:0000313" key="3">
    <source>
        <dbReference type="Proteomes" id="UP000191200"/>
    </source>
</evidence>
<dbReference type="GO" id="GO:0016787">
    <property type="term" value="F:hydrolase activity"/>
    <property type="evidence" value="ECO:0007669"/>
    <property type="project" value="InterPro"/>
</dbReference>
<protein>
    <recommendedName>
        <fullName evidence="1">Calcineurin-like phosphoesterase domain-containing protein</fullName>
    </recommendedName>
</protein>
<proteinExistence type="predicted"/>